<gene>
    <name evidence="10" type="ORF">E7747_15870</name>
</gene>
<dbReference type="AlphaFoldDB" id="A0A4P7W7L1"/>
<keyword evidence="6" id="KW-0902">Two-component regulatory system</keyword>
<keyword evidence="3" id="KW-0597">Phosphoprotein</keyword>
<organism evidence="10 11">
    <name type="scientific">Duncaniella dubosii</name>
    <dbReference type="NCBI Taxonomy" id="2518971"/>
    <lineage>
        <taxon>Bacteria</taxon>
        <taxon>Pseudomonadati</taxon>
        <taxon>Bacteroidota</taxon>
        <taxon>Bacteroidia</taxon>
        <taxon>Bacteroidales</taxon>
        <taxon>Muribaculaceae</taxon>
        <taxon>Duncaniella</taxon>
    </lineage>
</organism>
<evidence type="ECO:0000256" key="7">
    <source>
        <dbReference type="SAM" id="Coils"/>
    </source>
</evidence>
<accession>A0A4P7W7L1</accession>
<evidence type="ECO:0000256" key="3">
    <source>
        <dbReference type="ARBA" id="ARBA00022553"/>
    </source>
</evidence>
<dbReference type="InterPro" id="IPR005467">
    <property type="entry name" value="His_kinase_dom"/>
</dbReference>
<evidence type="ECO:0000256" key="1">
    <source>
        <dbReference type="ARBA" id="ARBA00000085"/>
    </source>
</evidence>
<feature type="domain" description="Histidine kinase" evidence="9">
    <location>
        <begin position="495"/>
        <end position="709"/>
    </location>
</feature>
<keyword evidence="7" id="KW-0175">Coiled coil</keyword>
<keyword evidence="5 10" id="KW-0418">Kinase</keyword>
<reference evidence="11" key="1">
    <citation type="submission" date="2019-02" db="EMBL/GenBank/DDBJ databases">
        <title>Isolation and identification of novel species under the genus Muribaculum.</title>
        <authorList>
            <person name="Miyake S."/>
            <person name="Ding Y."/>
            <person name="Low A."/>
            <person name="Soh M."/>
            <person name="Seedorf H."/>
        </authorList>
    </citation>
    <scope>NUCLEOTIDE SEQUENCE [LARGE SCALE GENOMIC DNA]</scope>
    <source>
        <strain evidence="11">H5</strain>
    </source>
</reference>
<dbReference type="PANTHER" id="PTHR43711">
    <property type="entry name" value="TWO-COMPONENT HISTIDINE KINASE"/>
    <property type="match status" value="1"/>
</dbReference>
<evidence type="ECO:0000256" key="5">
    <source>
        <dbReference type="ARBA" id="ARBA00022777"/>
    </source>
</evidence>
<keyword evidence="11" id="KW-1185">Reference proteome</keyword>
<evidence type="ECO:0000313" key="11">
    <source>
        <dbReference type="Proteomes" id="UP000297149"/>
    </source>
</evidence>
<sequence>MKHVYYALIIVLNIISAITAGAVSRNDTKVLTDTFYERLAVATTQEDSLRIMSNLFDLLPRDEGTAIGLQMFDVADRANDVSTALETLRNLTNRYIRNDSMLVELYNRTLRYSKLGNEEQYENKLDELRETRTLIKLTRNICQARYSDPKEQREILKDLLQTTTLNPPTNLYDRIVLNHSICMLLWQIGASDILTHKLDELGALIGQLPPATISIRNAYNVHAALIYRDNMEYEKSMQADMKTLEGIESLEKHYREIGRIYHSFDANRYIIYTRLLSNFPMLAPHEIEKYYKLAMDLAASDYTSAETNKVSPTPQIYYNLAYKNYDKALGYIKSCIDHPYNIQDRRRLLKHEIECAEAVGDNATLLKAACEYNKLLEDNLSQRLDEKYRELQVLSDNSELTNNYNQLQIEKQRAEARALRLTVLIAILAAVILLISVIVLFRLNRRNRSLVMTLDKSNRELLEKSENLEQSRQELVKARDMAQKANNMKTDFIKNMSYEVNAPLKAINEYSKLIVDCADASNRKYLERFTALVELNSELLNTIVNDVLHISEIDSNSVPIHNRSTDLRSLCTMVLDGVRQRLSPHVVLLFDAESPAISLFTDPQRLHQILLNLLTNAAKFTAKGSITLSYRIDADNGTVVFSVTDTGIGIKPDKKDAIFDRFVKLDKDTQGAGLGLTISRMLARIMGGDVQLDTSYTKGARFIVILPQK</sequence>
<protein>
    <recommendedName>
        <fullName evidence="2">histidine kinase</fullName>
        <ecNumber evidence="2">2.7.13.3</ecNumber>
    </recommendedName>
</protein>
<feature type="transmembrane region" description="Helical" evidence="8">
    <location>
        <begin position="421"/>
        <end position="443"/>
    </location>
</feature>
<evidence type="ECO:0000259" key="9">
    <source>
        <dbReference type="PROSITE" id="PS50109"/>
    </source>
</evidence>
<evidence type="ECO:0000256" key="6">
    <source>
        <dbReference type="ARBA" id="ARBA00023012"/>
    </source>
</evidence>
<dbReference type="GO" id="GO:0000155">
    <property type="term" value="F:phosphorelay sensor kinase activity"/>
    <property type="evidence" value="ECO:0007669"/>
    <property type="project" value="InterPro"/>
</dbReference>
<comment type="catalytic activity">
    <reaction evidence="1">
        <text>ATP + protein L-histidine = ADP + protein N-phospho-L-histidine.</text>
        <dbReference type="EC" id="2.7.13.3"/>
    </reaction>
</comment>
<name>A0A4P7W7L1_9BACT</name>
<dbReference type="Gene3D" id="1.10.287.130">
    <property type="match status" value="1"/>
</dbReference>
<keyword evidence="8" id="KW-0472">Membrane</keyword>
<dbReference type="InterPro" id="IPR003661">
    <property type="entry name" value="HisK_dim/P_dom"/>
</dbReference>
<keyword evidence="8" id="KW-1133">Transmembrane helix</keyword>
<dbReference type="EMBL" id="CP039396">
    <property type="protein sequence ID" value="QCD43600.1"/>
    <property type="molecule type" value="Genomic_DNA"/>
</dbReference>
<dbReference type="KEGG" id="ddb:E7747_15870"/>
<dbReference type="SUPFAM" id="SSF55874">
    <property type="entry name" value="ATPase domain of HSP90 chaperone/DNA topoisomerase II/histidine kinase"/>
    <property type="match status" value="1"/>
</dbReference>
<dbReference type="SMART" id="SM00387">
    <property type="entry name" value="HATPase_c"/>
    <property type="match status" value="1"/>
</dbReference>
<evidence type="ECO:0000256" key="2">
    <source>
        <dbReference type="ARBA" id="ARBA00012438"/>
    </source>
</evidence>
<dbReference type="InterPro" id="IPR050736">
    <property type="entry name" value="Sensor_HK_Regulatory"/>
</dbReference>
<dbReference type="RefSeq" id="WP_136416974.1">
    <property type="nucleotide sequence ID" value="NZ_CP039396.1"/>
</dbReference>
<dbReference type="PANTHER" id="PTHR43711:SF26">
    <property type="entry name" value="SENSOR HISTIDINE KINASE RCSC"/>
    <property type="match status" value="1"/>
</dbReference>
<dbReference type="InterPro" id="IPR003594">
    <property type="entry name" value="HATPase_dom"/>
</dbReference>
<dbReference type="InterPro" id="IPR036890">
    <property type="entry name" value="HATPase_C_sf"/>
</dbReference>
<dbReference type="Pfam" id="PF02518">
    <property type="entry name" value="HATPase_c"/>
    <property type="match status" value="1"/>
</dbReference>
<keyword evidence="8" id="KW-0812">Transmembrane</keyword>
<dbReference type="SUPFAM" id="SSF47384">
    <property type="entry name" value="Homodimeric domain of signal transducing histidine kinase"/>
    <property type="match status" value="1"/>
</dbReference>
<dbReference type="PRINTS" id="PR00344">
    <property type="entry name" value="BCTRLSENSOR"/>
</dbReference>
<dbReference type="EC" id="2.7.13.3" evidence="2"/>
<feature type="coiled-coil region" evidence="7">
    <location>
        <begin position="377"/>
        <end position="424"/>
    </location>
</feature>
<dbReference type="Gene3D" id="3.30.565.10">
    <property type="entry name" value="Histidine kinase-like ATPase, C-terminal domain"/>
    <property type="match status" value="1"/>
</dbReference>
<dbReference type="PROSITE" id="PS50109">
    <property type="entry name" value="HIS_KIN"/>
    <property type="match status" value="1"/>
</dbReference>
<dbReference type="InterPro" id="IPR036097">
    <property type="entry name" value="HisK_dim/P_sf"/>
</dbReference>
<evidence type="ECO:0000256" key="8">
    <source>
        <dbReference type="SAM" id="Phobius"/>
    </source>
</evidence>
<feature type="transmembrane region" description="Helical" evidence="8">
    <location>
        <begin position="6"/>
        <end position="23"/>
    </location>
</feature>
<dbReference type="InterPro" id="IPR004358">
    <property type="entry name" value="Sig_transdc_His_kin-like_C"/>
</dbReference>
<keyword evidence="4" id="KW-0808">Transferase</keyword>
<feature type="coiled-coil region" evidence="7">
    <location>
        <begin position="451"/>
        <end position="488"/>
    </location>
</feature>
<dbReference type="SMART" id="SM00388">
    <property type="entry name" value="HisKA"/>
    <property type="match status" value="1"/>
</dbReference>
<evidence type="ECO:0000313" key="10">
    <source>
        <dbReference type="EMBL" id="QCD43600.1"/>
    </source>
</evidence>
<dbReference type="Proteomes" id="UP000297149">
    <property type="component" value="Chromosome"/>
</dbReference>
<evidence type="ECO:0000256" key="4">
    <source>
        <dbReference type="ARBA" id="ARBA00022679"/>
    </source>
</evidence>
<proteinExistence type="predicted"/>